<keyword evidence="4" id="KW-0315">Glutamine amidotransferase</keyword>
<dbReference type="CDD" id="cd01743">
    <property type="entry name" value="GATase1_Anthranilate_Synthase"/>
    <property type="match status" value="1"/>
</dbReference>
<evidence type="ECO:0000256" key="2">
    <source>
        <dbReference type="ARBA" id="ARBA00013139"/>
    </source>
</evidence>
<dbReference type="Gene3D" id="3.60.120.10">
    <property type="entry name" value="Anthranilate synthase"/>
    <property type="match status" value="1"/>
</dbReference>
<sequence length="695" mass="76499">MRTLLIDNYDSFTYNIAHYLAEISGEEPVVITHDDPGWTPGRLAEFDNVVISPGPGRPQRSRDLGLSADVIRRAEIPVLGICLGHQALCHLDGGAVDNAPEVRHGRLSAVSHDGAGLFEGLPSPFKVVRYHSLAVSELPDSLEAVAWSDDGVLMGVRHRTRPAWGVQFHPESICTEHGHDLLRNFNRLTAEWQRTRSRATSAATAVGPRAAAETEKEPTQMEVLHRRLDVEVDAERVFTAFHGTSADAFWLDSSKVDGEFGRYSFMGDAAGPRSAVATADVANGVVTVRSRSGVQQLESGFFDWIERDLARRRVRVPELPFEFALGWVGYLGYELKAECGARAAHEAETPDAAMVFADRGIVFDHVEQQVHLLVLADRGGDERAARWLDETESALRALHADPGPAVPEPEPQPIRAPLSLRHGRDDYLKLIQDSKDAIDAGETYEVCLTNMVSTPERLDSWEAYRFLRRTSPAPFAAFLRFDDVAVLSTSPERFLSIDRNRIVESKPIKGTRPRSADPVEDERLRQELATNEKDQAENLMIVDLVRNDLGRTAEIGSVKVDKLFDVETYARVHQLVSTVRATLRTDRSPVACVRSSFPGGSMTGAPKIRTMEIIDEFEAGPRGVYSGAIGYFSLSGAADFSIVIRTLTTTPNGAHFGVGGAIIALSDPDAEYEETAVKSEAMLRLLATTFPDRAR</sequence>
<evidence type="ECO:0000259" key="7">
    <source>
        <dbReference type="Pfam" id="PF04715"/>
    </source>
</evidence>
<comment type="caution">
    <text evidence="8">The sequence shown here is derived from an EMBL/GenBank/DDBJ whole genome shotgun (WGS) entry which is preliminary data.</text>
</comment>
<reference evidence="8 9" key="1">
    <citation type="journal article" date="2019" name="Int. J. Syst. Evol. Microbiol.">
        <title>The Global Catalogue of Microorganisms (GCM) 10K type strain sequencing project: providing services to taxonomists for standard genome sequencing and annotation.</title>
        <authorList>
            <consortium name="The Broad Institute Genomics Platform"/>
            <consortium name="The Broad Institute Genome Sequencing Center for Infectious Disease"/>
            <person name="Wu L."/>
            <person name="Ma J."/>
        </authorList>
    </citation>
    <scope>NUCLEOTIDE SEQUENCE [LARGE SCALE GENOMIC DNA]</scope>
    <source>
        <strain evidence="8 9">JCM 9383</strain>
    </source>
</reference>
<organism evidence="8 9">
    <name type="scientific">Saccharopolyspora taberi</name>
    <dbReference type="NCBI Taxonomy" id="60895"/>
    <lineage>
        <taxon>Bacteria</taxon>
        <taxon>Bacillati</taxon>
        <taxon>Actinomycetota</taxon>
        <taxon>Actinomycetes</taxon>
        <taxon>Pseudonocardiales</taxon>
        <taxon>Pseudonocardiaceae</taxon>
        <taxon>Saccharopolyspora</taxon>
    </lineage>
</organism>
<dbReference type="SUPFAM" id="SSF56322">
    <property type="entry name" value="ADC synthase"/>
    <property type="match status" value="1"/>
</dbReference>
<evidence type="ECO:0000256" key="4">
    <source>
        <dbReference type="ARBA" id="ARBA00022962"/>
    </source>
</evidence>
<dbReference type="InterPro" id="IPR015890">
    <property type="entry name" value="Chorismate_C"/>
</dbReference>
<dbReference type="RefSeq" id="WP_344678505.1">
    <property type="nucleotide sequence ID" value="NZ_BAAAUX010000006.1"/>
</dbReference>
<feature type="domain" description="Anthranilate synthase component I N-terminal" evidence="7">
    <location>
        <begin position="234"/>
        <end position="372"/>
    </location>
</feature>
<dbReference type="SUPFAM" id="SSF52317">
    <property type="entry name" value="Class I glutamine amidotransferase-like"/>
    <property type="match status" value="1"/>
</dbReference>
<evidence type="ECO:0000256" key="1">
    <source>
        <dbReference type="ARBA" id="ARBA00005970"/>
    </source>
</evidence>
<dbReference type="InterPro" id="IPR006805">
    <property type="entry name" value="Anth_synth_I_N"/>
</dbReference>
<dbReference type="Pfam" id="PF00425">
    <property type="entry name" value="Chorismate_bind"/>
    <property type="match status" value="1"/>
</dbReference>
<dbReference type="EMBL" id="BAAAUX010000006">
    <property type="protein sequence ID" value="GAA2780577.1"/>
    <property type="molecule type" value="Genomic_DNA"/>
</dbReference>
<dbReference type="PANTHER" id="PTHR11236:SF18">
    <property type="entry name" value="AMINODEOXYCHORISMATE SYNTHASE"/>
    <property type="match status" value="1"/>
</dbReference>
<dbReference type="PRINTS" id="PR00096">
    <property type="entry name" value="GATASE"/>
</dbReference>
<evidence type="ECO:0000256" key="3">
    <source>
        <dbReference type="ARBA" id="ARBA00022679"/>
    </source>
</evidence>
<dbReference type="NCBIfam" id="TIGR00553">
    <property type="entry name" value="pabB"/>
    <property type="match status" value="1"/>
</dbReference>
<protein>
    <recommendedName>
        <fullName evidence="2">aminodeoxychorismate synthase</fullName>
        <ecNumber evidence="2">2.6.1.85</ecNumber>
    </recommendedName>
</protein>
<evidence type="ECO:0000313" key="9">
    <source>
        <dbReference type="Proteomes" id="UP001500979"/>
    </source>
</evidence>
<evidence type="ECO:0000313" key="8">
    <source>
        <dbReference type="EMBL" id="GAA2780577.1"/>
    </source>
</evidence>
<evidence type="ECO:0000259" key="5">
    <source>
        <dbReference type="Pfam" id="PF00117"/>
    </source>
</evidence>
<dbReference type="InterPro" id="IPR005802">
    <property type="entry name" value="ADC_synth_comp_1"/>
</dbReference>
<dbReference type="InterPro" id="IPR019999">
    <property type="entry name" value="Anth_synth_I-like"/>
</dbReference>
<name>A0ABN3V6N8_9PSEU</name>
<dbReference type="Pfam" id="PF04715">
    <property type="entry name" value="Anth_synt_I_N"/>
    <property type="match status" value="1"/>
</dbReference>
<dbReference type="Pfam" id="PF00117">
    <property type="entry name" value="GATase"/>
    <property type="match status" value="1"/>
</dbReference>
<dbReference type="EC" id="2.6.1.85" evidence="2"/>
<dbReference type="InterPro" id="IPR017926">
    <property type="entry name" value="GATASE"/>
</dbReference>
<feature type="domain" description="Chorismate-utilising enzyme C-terminal" evidence="6">
    <location>
        <begin position="424"/>
        <end position="678"/>
    </location>
</feature>
<dbReference type="Proteomes" id="UP001500979">
    <property type="component" value="Unassembled WGS sequence"/>
</dbReference>
<feature type="domain" description="Glutamine amidotransferase" evidence="5">
    <location>
        <begin position="4"/>
        <end position="185"/>
    </location>
</feature>
<dbReference type="PRINTS" id="PR00099">
    <property type="entry name" value="CPSGATASE"/>
</dbReference>
<gene>
    <name evidence="8" type="primary">pabB</name>
    <name evidence="8" type="ORF">GCM10010470_12980</name>
</gene>
<keyword evidence="9" id="KW-1185">Reference proteome</keyword>
<keyword evidence="3" id="KW-0808">Transferase</keyword>
<evidence type="ECO:0000259" key="6">
    <source>
        <dbReference type="Pfam" id="PF00425"/>
    </source>
</evidence>
<proteinExistence type="inferred from homology"/>
<dbReference type="Gene3D" id="3.40.50.880">
    <property type="match status" value="1"/>
</dbReference>
<dbReference type="PRINTS" id="PR00097">
    <property type="entry name" value="ANTSNTHASEII"/>
</dbReference>
<accession>A0ABN3V6N8</accession>
<dbReference type="PROSITE" id="PS51273">
    <property type="entry name" value="GATASE_TYPE_1"/>
    <property type="match status" value="1"/>
</dbReference>
<dbReference type="PANTHER" id="PTHR11236">
    <property type="entry name" value="AMINOBENZOATE/ANTHRANILATE SYNTHASE"/>
    <property type="match status" value="1"/>
</dbReference>
<dbReference type="InterPro" id="IPR029062">
    <property type="entry name" value="Class_I_gatase-like"/>
</dbReference>
<dbReference type="InterPro" id="IPR005801">
    <property type="entry name" value="ADC_synthase"/>
</dbReference>
<comment type="similarity">
    <text evidence="1">In the C-terminal section; belongs to the anthranilate synthase component I family.</text>
</comment>
<dbReference type="NCBIfam" id="TIGR00566">
    <property type="entry name" value="trpG_papA"/>
    <property type="match status" value="1"/>
</dbReference>
<dbReference type="InterPro" id="IPR006221">
    <property type="entry name" value="TrpG/PapA_dom"/>
</dbReference>